<protein>
    <submittedName>
        <fullName evidence="2">Hypothetical_protein</fullName>
    </submittedName>
</protein>
<proteinExistence type="predicted"/>
<comment type="caution">
    <text evidence="1">The sequence shown here is derived from an EMBL/GenBank/DDBJ whole genome shotgun (WGS) entry which is preliminary data.</text>
</comment>
<gene>
    <name evidence="1" type="ORF">HINF_LOCUS41586</name>
    <name evidence="2" type="ORF">HINF_LOCUS59510</name>
</gene>
<name>A0AA86Q830_9EUKA</name>
<reference evidence="2 3" key="2">
    <citation type="submission" date="2024-07" db="EMBL/GenBank/DDBJ databases">
        <authorList>
            <person name="Akdeniz Z."/>
        </authorList>
    </citation>
    <scope>NUCLEOTIDE SEQUENCE [LARGE SCALE GENOMIC DNA]</scope>
</reference>
<dbReference type="AlphaFoldDB" id="A0AA86Q830"/>
<sequence length="127" mass="15131">MQQYINFQNYRKQKTQINPVFKDQISSNKIIDFTSQFVKFFDLDSYMATCNEQPTEQEIQYANILRDVNFPVSSLRNMSEKRKLFKNIVVGKKNYVNMRIQEQNINLNSFFGKVIILFQQLNADNIQ</sequence>
<keyword evidence="3" id="KW-1185">Reference proteome</keyword>
<reference evidence="1" key="1">
    <citation type="submission" date="2023-06" db="EMBL/GenBank/DDBJ databases">
        <authorList>
            <person name="Kurt Z."/>
        </authorList>
    </citation>
    <scope>NUCLEOTIDE SEQUENCE</scope>
</reference>
<evidence type="ECO:0000313" key="2">
    <source>
        <dbReference type="EMBL" id="CAL6079694.1"/>
    </source>
</evidence>
<dbReference type="EMBL" id="CATOUU010000842">
    <property type="protein sequence ID" value="CAI9953941.1"/>
    <property type="molecule type" value="Genomic_DNA"/>
</dbReference>
<dbReference type="Proteomes" id="UP001642409">
    <property type="component" value="Unassembled WGS sequence"/>
</dbReference>
<evidence type="ECO:0000313" key="1">
    <source>
        <dbReference type="EMBL" id="CAI9953941.1"/>
    </source>
</evidence>
<accession>A0AA86Q830</accession>
<dbReference type="EMBL" id="CAXDID020000341">
    <property type="protein sequence ID" value="CAL6079694.1"/>
    <property type="molecule type" value="Genomic_DNA"/>
</dbReference>
<evidence type="ECO:0000313" key="3">
    <source>
        <dbReference type="Proteomes" id="UP001642409"/>
    </source>
</evidence>
<organism evidence="1">
    <name type="scientific">Hexamita inflata</name>
    <dbReference type="NCBI Taxonomy" id="28002"/>
    <lineage>
        <taxon>Eukaryota</taxon>
        <taxon>Metamonada</taxon>
        <taxon>Diplomonadida</taxon>
        <taxon>Hexamitidae</taxon>
        <taxon>Hexamitinae</taxon>
        <taxon>Hexamita</taxon>
    </lineage>
</organism>